<dbReference type="InterPro" id="IPR002893">
    <property type="entry name" value="Znf_MYND"/>
</dbReference>
<name>A0ABR3GNK1_9PEZI</name>
<dbReference type="EMBL" id="JBBBZM010000035">
    <property type="protein sequence ID" value="KAL0637418.1"/>
    <property type="molecule type" value="Genomic_DNA"/>
</dbReference>
<keyword evidence="1" id="KW-0479">Metal-binding</keyword>
<organism evidence="6 7">
    <name type="scientific">Discina gigas</name>
    <dbReference type="NCBI Taxonomy" id="1032678"/>
    <lineage>
        <taxon>Eukaryota</taxon>
        <taxon>Fungi</taxon>
        <taxon>Dikarya</taxon>
        <taxon>Ascomycota</taxon>
        <taxon>Pezizomycotina</taxon>
        <taxon>Pezizomycetes</taxon>
        <taxon>Pezizales</taxon>
        <taxon>Discinaceae</taxon>
        <taxon>Discina</taxon>
    </lineage>
</organism>
<keyword evidence="7" id="KW-1185">Reference proteome</keyword>
<dbReference type="Proteomes" id="UP001447188">
    <property type="component" value="Unassembled WGS sequence"/>
</dbReference>
<dbReference type="Pfam" id="PF01753">
    <property type="entry name" value="zf-MYND"/>
    <property type="match status" value="1"/>
</dbReference>
<evidence type="ECO:0000256" key="4">
    <source>
        <dbReference type="PROSITE-ProRule" id="PRU00134"/>
    </source>
</evidence>
<sequence length="259" mass="28720">MASSTTCPPDSPQAPLNLTLLIESNSLPHETPPDSSPSHCTTCQRTASEALLSIPLSICSTCLTASYCSRKCQAANWKVHRTTCWEPIPAVWFAHSQDVTGGVAWLTSLCEPACCEALIDAYRLRLYDRCRFVVDFHGAEWNPRWELREFLDRAAAQGVLPSWWEDRDTRKCITLGMKAGRACILDVVGKGDMVEKYGYEAGVGQLRAVADVVYGYKVRPVAGSGRLKGMGLRYVEEGGKWKLDDSGLLEWLRTKGTDR</sequence>
<protein>
    <recommendedName>
        <fullName evidence="5">MYND-type domain-containing protein</fullName>
    </recommendedName>
</protein>
<feature type="domain" description="MYND-type" evidence="5">
    <location>
        <begin position="40"/>
        <end position="84"/>
    </location>
</feature>
<reference evidence="6 7" key="1">
    <citation type="submission" date="2024-02" db="EMBL/GenBank/DDBJ databases">
        <title>Discinaceae phylogenomics.</title>
        <authorList>
            <person name="Dirks A.C."/>
            <person name="James T.Y."/>
        </authorList>
    </citation>
    <scope>NUCLEOTIDE SEQUENCE [LARGE SCALE GENOMIC DNA]</scope>
    <source>
        <strain evidence="6 7">ACD0624</strain>
    </source>
</reference>
<gene>
    <name evidence="6" type="ORF">Q9L58_003621</name>
</gene>
<comment type="caution">
    <text evidence="6">The sequence shown here is derived from an EMBL/GenBank/DDBJ whole genome shotgun (WGS) entry which is preliminary data.</text>
</comment>
<keyword evidence="3" id="KW-0862">Zinc</keyword>
<evidence type="ECO:0000256" key="3">
    <source>
        <dbReference type="ARBA" id="ARBA00022833"/>
    </source>
</evidence>
<evidence type="ECO:0000313" key="6">
    <source>
        <dbReference type="EMBL" id="KAL0637418.1"/>
    </source>
</evidence>
<dbReference type="SUPFAM" id="SSF144232">
    <property type="entry name" value="HIT/MYND zinc finger-like"/>
    <property type="match status" value="1"/>
</dbReference>
<proteinExistence type="predicted"/>
<evidence type="ECO:0000313" key="7">
    <source>
        <dbReference type="Proteomes" id="UP001447188"/>
    </source>
</evidence>
<dbReference type="PROSITE" id="PS50865">
    <property type="entry name" value="ZF_MYND_2"/>
    <property type="match status" value="1"/>
</dbReference>
<dbReference type="Gene3D" id="6.10.140.2220">
    <property type="match status" value="1"/>
</dbReference>
<evidence type="ECO:0000256" key="2">
    <source>
        <dbReference type="ARBA" id="ARBA00022771"/>
    </source>
</evidence>
<accession>A0ABR3GNK1</accession>
<evidence type="ECO:0000256" key="1">
    <source>
        <dbReference type="ARBA" id="ARBA00022723"/>
    </source>
</evidence>
<keyword evidence="2 4" id="KW-0863">Zinc-finger</keyword>
<evidence type="ECO:0000259" key="5">
    <source>
        <dbReference type="PROSITE" id="PS50865"/>
    </source>
</evidence>